<feature type="compositionally biased region" description="Polar residues" evidence="9">
    <location>
        <begin position="449"/>
        <end position="459"/>
    </location>
</feature>
<feature type="compositionally biased region" description="Low complexity" evidence="9">
    <location>
        <begin position="475"/>
        <end position="486"/>
    </location>
</feature>
<dbReference type="PANTHER" id="PTHR22996">
    <property type="entry name" value="MAHOGUNIN"/>
    <property type="match status" value="1"/>
</dbReference>
<evidence type="ECO:0000313" key="11">
    <source>
        <dbReference type="EMBL" id="JAB31856.1"/>
    </source>
</evidence>
<dbReference type="Gene3D" id="3.30.40.10">
    <property type="entry name" value="Zinc/RING finger domain, C3HC4 (zinc finger)"/>
    <property type="match status" value="1"/>
</dbReference>
<dbReference type="EC" id="2.3.2.27" evidence="8"/>
<evidence type="ECO:0000256" key="6">
    <source>
        <dbReference type="ARBA" id="ARBA00022833"/>
    </source>
</evidence>
<dbReference type="FunFam" id="3.30.40.10:FF:000013">
    <property type="entry name" value="E3 ubiquitin-protein ligase MGRN1 isoform 1"/>
    <property type="match status" value="1"/>
</dbReference>
<proteinExistence type="evidence at transcript level"/>
<organism evidence="11">
    <name type="scientific">Callithrix jacchus</name>
    <name type="common">White-tufted-ear marmoset</name>
    <name type="synonym">Simia Jacchus</name>
    <dbReference type="NCBI Taxonomy" id="9483"/>
    <lineage>
        <taxon>Eukaryota</taxon>
        <taxon>Metazoa</taxon>
        <taxon>Chordata</taxon>
        <taxon>Craniata</taxon>
        <taxon>Vertebrata</taxon>
        <taxon>Euteleostomi</taxon>
        <taxon>Mammalia</taxon>
        <taxon>Eutheria</taxon>
        <taxon>Euarchontoglires</taxon>
        <taxon>Primates</taxon>
        <taxon>Haplorrhini</taxon>
        <taxon>Platyrrhini</taxon>
        <taxon>Cebidae</taxon>
        <taxon>Callitrichinae</taxon>
        <taxon>Callithrix</taxon>
        <taxon>Callithrix</taxon>
    </lineage>
</organism>
<dbReference type="InterPro" id="IPR058981">
    <property type="entry name" value="MGRN1/RNF157-like_N"/>
</dbReference>
<keyword evidence="8" id="KW-0963">Cytoplasm</keyword>
<reference evidence="11" key="1">
    <citation type="journal article" date="2014" name="Gigascience">
        <title>De novo assembly of the common marmoset transcriptome from NextGen mRNA sequences.</title>
        <authorList>
            <person name="Maudhoo M.D."/>
            <person name="Ren D."/>
            <person name="Gradnigo J.S."/>
            <person name="Gibbs R.M."/>
            <person name="Lubker A.C."/>
            <person name="Moriyama E.N."/>
            <person name="French J.A."/>
            <person name="Norgren R.B.Jr."/>
        </authorList>
    </citation>
    <scope>NUCLEOTIDE SEQUENCE</scope>
    <source>
        <tissue evidence="11">Cerebral cortex</tissue>
    </source>
</reference>
<evidence type="ECO:0000256" key="5">
    <source>
        <dbReference type="ARBA" id="ARBA00022786"/>
    </source>
</evidence>
<feature type="compositionally biased region" description="Acidic residues" evidence="9">
    <location>
        <begin position="463"/>
        <end position="474"/>
    </location>
</feature>
<dbReference type="GO" id="GO:0005737">
    <property type="term" value="C:cytoplasm"/>
    <property type="evidence" value="ECO:0007669"/>
    <property type="project" value="UniProtKB-SubCell"/>
</dbReference>
<protein>
    <recommendedName>
        <fullName evidence="8">E3 ubiquitin-protein ligase</fullName>
        <ecNumber evidence="8">2.3.2.27</ecNumber>
    </recommendedName>
    <alternativeName>
        <fullName evidence="8">RING-type E3 ubiquitin transferase</fullName>
    </alternativeName>
</protein>
<dbReference type="GO" id="GO:0061630">
    <property type="term" value="F:ubiquitin protein ligase activity"/>
    <property type="evidence" value="ECO:0007669"/>
    <property type="project" value="UniProtKB-UniRule"/>
</dbReference>
<feature type="region of interest" description="Disordered" evidence="9">
    <location>
        <begin position="354"/>
        <end position="384"/>
    </location>
</feature>
<dbReference type="PROSITE" id="PS50089">
    <property type="entry name" value="ZF_RING_2"/>
    <property type="match status" value="1"/>
</dbReference>
<feature type="region of interest" description="Disordered" evidence="9">
    <location>
        <begin position="437"/>
        <end position="574"/>
    </location>
</feature>
<evidence type="ECO:0000256" key="3">
    <source>
        <dbReference type="ARBA" id="ARBA00022723"/>
    </source>
</evidence>
<comment type="catalytic activity">
    <reaction evidence="1 8">
        <text>S-ubiquitinyl-[E2 ubiquitin-conjugating enzyme]-L-cysteine + [acceptor protein]-L-lysine = [E2 ubiquitin-conjugating enzyme]-L-cysteine + N(6)-ubiquitinyl-[acceptor protein]-L-lysine.</text>
        <dbReference type="EC" id="2.3.2.27"/>
    </reaction>
</comment>
<dbReference type="EMBL" id="GAMR01002076">
    <property type="protein sequence ID" value="JAB31856.1"/>
    <property type="molecule type" value="mRNA"/>
</dbReference>
<dbReference type="AlphaFoldDB" id="U3F0G8"/>
<feature type="domain" description="RING-type" evidence="10">
    <location>
        <begin position="277"/>
        <end position="316"/>
    </location>
</feature>
<dbReference type="Pfam" id="PF13920">
    <property type="entry name" value="zf-C3HC4_3"/>
    <property type="match status" value="1"/>
</dbReference>
<evidence type="ECO:0000259" key="10">
    <source>
        <dbReference type="PROSITE" id="PS50089"/>
    </source>
</evidence>
<evidence type="ECO:0000256" key="4">
    <source>
        <dbReference type="ARBA" id="ARBA00022771"/>
    </source>
</evidence>
<gene>
    <name evidence="11" type="primary">MGRN1</name>
</gene>
<keyword evidence="3 8" id="KW-0479">Metal-binding</keyword>
<evidence type="ECO:0000256" key="8">
    <source>
        <dbReference type="RuleBase" id="RU369081"/>
    </source>
</evidence>
<keyword evidence="6 8" id="KW-0862">Zinc</keyword>
<dbReference type="SMART" id="SM00184">
    <property type="entry name" value="RING"/>
    <property type="match status" value="1"/>
</dbReference>
<evidence type="ECO:0000256" key="9">
    <source>
        <dbReference type="SAM" id="MobiDB-lite"/>
    </source>
</evidence>
<dbReference type="GO" id="GO:0008270">
    <property type="term" value="F:zinc ion binding"/>
    <property type="evidence" value="ECO:0007669"/>
    <property type="project" value="UniProtKB-KW"/>
</dbReference>
<dbReference type="SUPFAM" id="SSF57850">
    <property type="entry name" value="RING/U-box"/>
    <property type="match status" value="1"/>
</dbReference>
<keyword evidence="4 7" id="KW-0863">Zinc-finger</keyword>
<name>U3F0G8_CALJA</name>
<dbReference type="PANTHER" id="PTHR22996:SF1">
    <property type="entry name" value="E3 UBIQUITIN LIGASE RNF157"/>
    <property type="match status" value="1"/>
</dbReference>
<dbReference type="InterPro" id="IPR045194">
    <property type="entry name" value="MGRN1/RNF157-like"/>
</dbReference>
<dbReference type="InterPro" id="IPR013083">
    <property type="entry name" value="Znf_RING/FYVE/PHD"/>
</dbReference>
<dbReference type="CDD" id="cd16817">
    <property type="entry name" value="mRING-HC-C3HC5_RNF157"/>
    <property type="match status" value="1"/>
</dbReference>
<comment type="function">
    <text evidence="8">E3 ubiquitin ligase.</text>
</comment>
<evidence type="ECO:0000256" key="2">
    <source>
        <dbReference type="ARBA" id="ARBA00022679"/>
    </source>
</evidence>
<dbReference type="InterPro" id="IPR001841">
    <property type="entry name" value="Znf_RING"/>
</dbReference>
<dbReference type="GO" id="GO:0016567">
    <property type="term" value="P:protein ubiquitination"/>
    <property type="evidence" value="ECO:0007669"/>
    <property type="project" value="UniProtKB-UniRule"/>
</dbReference>
<sequence>MGALTSRQHAGVEEVDIPSNSVYRYPPKSGSYFASHFIMGGEKFDSTHPEGYLFGENSDLNFLGNRPVTFPYAAPPPQEPVKTLRSLVNIRKDTLRLVRCAEEVKSPGEEASKAKVHYNVEFTFDTDARVAITIYYQAMEEFQNGIASYIPKDNSLQSETVHYKRGVCQQFCLPSHTVDPSEWAEEELGFDLDREVYPLVVHAVIDEGDEYFGHCHVLLGTFEKHTDGTFCVKPLKQKQVVDGVSYLLQEIYGIENKYNTQDSKVAEDEVSDNSAECVVCLSDVRDTLILPCRHLCLCNTCADTLRYQANNCPICRLPFRALLQIRAVRKKPGALSPVSFSPVLAQSLEHDEHSCPFKKSKPHPASLTSKKPKRETSSDSVPPGYEPISLLEALNGLRAVSPAIPSAPLYEEITYSGVSDGLSQASCPLATIDHILDSSRQKGRPQSKVPDSTLRSPSSPIHEEDEEKLSEDVDAPPLLGGAELALQESSSPESFLTEEVVESSPKQGTRAPSIENVLQDSSPEHCGRGPPADIYLPGWPTSMEMAHSLGTTSPTWPPLGGPSPDPSTAELTSL</sequence>
<comment type="subcellular location">
    <subcellularLocation>
        <location evidence="8">Cytoplasm</location>
    </subcellularLocation>
</comment>
<keyword evidence="5 8" id="KW-0833">Ubl conjugation pathway</keyword>
<feature type="compositionally biased region" description="Pro residues" evidence="9">
    <location>
        <begin position="555"/>
        <end position="565"/>
    </location>
</feature>
<keyword evidence="2 8" id="KW-0808">Transferase</keyword>
<dbReference type="Pfam" id="PF26192">
    <property type="entry name" value="RNF157-like_N"/>
    <property type="match status" value="1"/>
</dbReference>
<evidence type="ECO:0000256" key="1">
    <source>
        <dbReference type="ARBA" id="ARBA00000900"/>
    </source>
</evidence>
<accession>U3F0G8</accession>
<evidence type="ECO:0000256" key="7">
    <source>
        <dbReference type="PROSITE-ProRule" id="PRU00175"/>
    </source>
</evidence>